<dbReference type="Proteomes" id="UP000694402">
    <property type="component" value="Unassembled WGS sequence"/>
</dbReference>
<evidence type="ECO:0000256" key="5">
    <source>
        <dbReference type="ARBA" id="ARBA00023136"/>
    </source>
</evidence>
<evidence type="ECO:0000256" key="1">
    <source>
        <dbReference type="ARBA" id="ARBA00004389"/>
    </source>
</evidence>
<keyword evidence="3" id="KW-0256">Endoplasmic reticulum</keyword>
<evidence type="ECO:0000259" key="9">
    <source>
        <dbReference type="Pfam" id="PF05104"/>
    </source>
</evidence>
<sequence>MDLYDPQTLGIMVFGGFMFISALGIVLVSNFSMKETSYEEALAQQRRELGKMAPPSQLTKKDKKKDKISEKKNRGKKKDDKPNGKLPESEPEEFPVAVPEPTPAPERVTAPAPAPERVTAPAPAPEPTTHPAPVPTAVEAPPAPAPKEKKKKEKKVAKVEPAQAATTPIAPSKPAPVLEAVTKEVPVMAVPPVGSQAQEARAQEARAQEARAQEAQNPSKKKASSKKKAESAIPVDSGLDSPLYLPYRALVSTISSMVISQGEAQRLIEILSDKAGIRQDTWQMATQKGDPVAVMKKQLEENQKQLATQQEDATAAKNRLRELTKELSAEKSKVASVETRLSSQLSSREQEMIALQARMQASYQDHVAQTQKLTAKVISLQEQLESGPTAQLACLQQENSILRDALNQATSQAESKQNAELAKLREDCARLTKELGERSESLQADEKVKRGLETKVSSVEKQLTLLQVGLENTDAHAHGQRDHSRPEQLMLYKYIVCSEFCLPSPPDIQVHLGRIEADLKERSAQVEALTAQLEQTELEKGQLEDQVESINVLLEASHNRDVDEDTEELLEKLKEAEDSHGTLQAECDQYRTVLAETEGMLKCLQKSVEEEELVWKSKIADSEDQLKKVKKQCFLSSPTVILCPLSCSLCGPALKEQLMLLEAQLEKQSETAPTEEEMAPVHIYIHTVHHRYTSYTHLHPYSTP</sequence>
<feature type="compositionally biased region" description="Basic and acidic residues" evidence="7">
    <location>
        <begin position="201"/>
        <end position="212"/>
    </location>
</feature>
<keyword evidence="6" id="KW-0175">Coiled coil</keyword>
<feature type="coiled-coil region" evidence="6">
    <location>
        <begin position="512"/>
        <end position="586"/>
    </location>
</feature>
<feature type="compositionally biased region" description="Pro residues" evidence="7">
    <location>
        <begin position="122"/>
        <end position="134"/>
    </location>
</feature>
<dbReference type="GO" id="GO:0015031">
    <property type="term" value="P:protein transport"/>
    <property type="evidence" value="ECO:0007669"/>
    <property type="project" value="InterPro"/>
</dbReference>
<evidence type="ECO:0000313" key="11">
    <source>
        <dbReference type="Proteomes" id="UP000694402"/>
    </source>
</evidence>
<feature type="transmembrane region" description="Helical" evidence="8">
    <location>
        <begin position="6"/>
        <end position="28"/>
    </location>
</feature>
<accession>A0A8C8D628</accession>
<evidence type="ECO:0000256" key="3">
    <source>
        <dbReference type="ARBA" id="ARBA00022824"/>
    </source>
</evidence>
<evidence type="ECO:0000256" key="6">
    <source>
        <dbReference type="SAM" id="Coils"/>
    </source>
</evidence>
<evidence type="ECO:0000313" key="10">
    <source>
        <dbReference type="Ensembl" id="ENSOTSP00005018128.2"/>
    </source>
</evidence>
<dbReference type="Pfam" id="PF05104">
    <property type="entry name" value="Rib_recp_KP_reg"/>
    <property type="match status" value="1"/>
</dbReference>
<dbReference type="PANTHER" id="PTHR18939">
    <property type="entry name" value="RIBOSOME BINDING PROTEIN-1"/>
    <property type="match status" value="1"/>
</dbReference>
<comment type="subcellular location">
    <subcellularLocation>
        <location evidence="1">Endoplasmic reticulum membrane</location>
        <topology evidence="1">Single-pass membrane protein</topology>
    </subcellularLocation>
</comment>
<keyword evidence="2 8" id="KW-0812">Transmembrane</keyword>
<evidence type="ECO:0000256" key="7">
    <source>
        <dbReference type="SAM" id="MobiDB-lite"/>
    </source>
</evidence>
<dbReference type="InterPro" id="IPR007794">
    <property type="entry name" value="Rib_rcpt_KP"/>
</dbReference>
<reference evidence="10" key="2">
    <citation type="submission" date="2025-09" db="UniProtKB">
        <authorList>
            <consortium name="Ensembl"/>
        </authorList>
    </citation>
    <scope>IDENTIFICATION</scope>
</reference>
<protein>
    <recommendedName>
        <fullName evidence="9">Ribosome receptor lysine/proline rich domain-containing protein</fullName>
    </recommendedName>
</protein>
<feature type="compositionally biased region" description="Low complexity" evidence="7">
    <location>
        <begin position="105"/>
        <end position="121"/>
    </location>
</feature>
<keyword evidence="5 8" id="KW-0472">Membrane</keyword>
<keyword evidence="11" id="KW-1185">Reference proteome</keyword>
<proteinExistence type="predicted"/>
<evidence type="ECO:0000256" key="4">
    <source>
        <dbReference type="ARBA" id="ARBA00022989"/>
    </source>
</evidence>
<gene>
    <name evidence="10" type="primary">rrbp1a</name>
</gene>
<reference evidence="10" key="1">
    <citation type="submission" date="2025-08" db="UniProtKB">
        <authorList>
            <consortium name="Ensembl"/>
        </authorList>
    </citation>
    <scope>IDENTIFICATION</scope>
</reference>
<dbReference type="AlphaFoldDB" id="A0A8C8D628"/>
<feature type="domain" description="Ribosome receptor lysine/proline rich" evidence="9">
    <location>
        <begin position="33"/>
        <end position="168"/>
    </location>
</feature>
<keyword evidence="4 8" id="KW-1133">Transmembrane helix</keyword>
<organism evidence="10 11">
    <name type="scientific">Oncorhynchus tshawytscha</name>
    <name type="common">Chinook salmon</name>
    <name type="synonym">Salmo tshawytscha</name>
    <dbReference type="NCBI Taxonomy" id="74940"/>
    <lineage>
        <taxon>Eukaryota</taxon>
        <taxon>Metazoa</taxon>
        <taxon>Chordata</taxon>
        <taxon>Craniata</taxon>
        <taxon>Vertebrata</taxon>
        <taxon>Euteleostomi</taxon>
        <taxon>Actinopterygii</taxon>
        <taxon>Neopterygii</taxon>
        <taxon>Teleostei</taxon>
        <taxon>Protacanthopterygii</taxon>
        <taxon>Salmoniformes</taxon>
        <taxon>Salmonidae</taxon>
        <taxon>Salmoninae</taxon>
        <taxon>Oncorhynchus</taxon>
    </lineage>
</organism>
<feature type="region of interest" description="Disordered" evidence="7">
    <location>
        <begin position="45"/>
        <end position="175"/>
    </location>
</feature>
<feature type="coiled-coil region" evidence="6">
    <location>
        <begin position="292"/>
        <end position="340"/>
    </location>
</feature>
<dbReference type="GO" id="GO:0005789">
    <property type="term" value="C:endoplasmic reticulum membrane"/>
    <property type="evidence" value="ECO:0007669"/>
    <property type="project" value="UniProtKB-SubCell"/>
</dbReference>
<feature type="region of interest" description="Disordered" evidence="7">
    <location>
        <begin position="194"/>
        <end position="235"/>
    </location>
</feature>
<evidence type="ECO:0000256" key="2">
    <source>
        <dbReference type="ARBA" id="ARBA00022692"/>
    </source>
</evidence>
<feature type="compositionally biased region" description="Basic and acidic residues" evidence="7">
    <location>
        <begin position="65"/>
        <end position="83"/>
    </location>
</feature>
<dbReference type="InterPro" id="IPR040248">
    <property type="entry name" value="RRBP1"/>
</dbReference>
<name>A0A8C8D628_ONCTS</name>
<evidence type="ECO:0000256" key="8">
    <source>
        <dbReference type="SAM" id="Phobius"/>
    </source>
</evidence>
<feature type="coiled-coil region" evidence="6">
    <location>
        <begin position="392"/>
        <end position="434"/>
    </location>
</feature>
<dbReference type="GeneTree" id="ENSGT00940000158015"/>
<dbReference type="PANTHER" id="PTHR18939:SF4">
    <property type="entry name" value="RIBOSOME-BINDING PROTEIN 1"/>
    <property type="match status" value="1"/>
</dbReference>
<dbReference type="Ensembl" id="ENSOTST00005019733.2">
    <property type="protein sequence ID" value="ENSOTSP00005018128.2"/>
    <property type="gene ID" value="ENSOTSG00005008892.2"/>
</dbReference>